<keyword evidence="2" id="KW-1185">Reference proteome</keyword>
<organism evidence="1 2">
    <name type="scientific">Laccaria amethystina LaAM-08-1</name>
    <dbReference type="NCBI Taxonomy" id="1095629"/>
    <lineage>
        <taxon>Eukaryota</taxon>
        <taxon>Fungi</taxon>
        <taxon>Dikarya</taxon>
        <taxon>Basidiomycota</taxon>
        <taxon>Agaricomycotina</taxon>
        <taxon>Agaricomycetes</taxon>
        <taxon>Agaricomycetidae</taxon>
        <taxon>Agaricales</taxon>
        <taxon>Agaricineae</taxon>
        <taxon>Hydnangiaceae</taxon>
        <taxon>Laccaria</taxon>
    </lineage>
</organism>
<accession>A0A0C9X326</accession>
<evidence type="ECO:0000313" key="2">
    <source>
        <dbReference type="Proteomes" id="UP000054477"/>
    </source>
</evidence>
<reference evidence="1 2" key="1">
    <citation type="submission" date="2014-04" db="EMBL/GenBank/DDBJ databases">
        <authorList>
            <consortium name="DOE Joint Genome Institute"/>
            <person name="Kuo A."/>
            <person name="Kohler A."/>
            <person name="Nagy L.G."/>
            <person name="Floudas D."/>
            <person name="Copeland A."/>
            <person name="Barry K.W."/>
            <person name="Cichocki N."/>
            <person name="Veneault-Fourrey C."/>
            <person name="LaButti K."/>
            <person name="Lindquist E.A."/>
            <person name="Lipzen A."/>
            <person name="Lundell T."/>
            <person name="Morin E."/>
            <person name="Murat C."/>
            <person name="Sun H."/>
            <person name="Tunlid A."/>
            <person name="Henrissat B."/>
            <person name="Grigoriev I.V."/>
            <person name="Hibbett D.S."/>
            <person name="Martin F."/>
            <person name="Nordberg H.P."/>
            <person name="Cantor M.N."/>
            <person name="Hua S.X."/>
        </authorList>
    </citation>
    <scope>NUCLEOTIDE SEQUENCE [LARGE SCALE GENOMIC DNA]</scope>
    <source>
        <strain evidence="1 2">LaAM-08-1</strain>
    </source>
</reference>
<proteinExistence type="predicted"/>
<gene>
    <name evidence="1" type="ORF">K443DRAFT_674164</name>
</gene>
<evidence type="ECO:0000313" key="1">
    <source>
        <dbReference type="EMBL" id="KIK06505.1"/>
    </source>
</evidence>
<dbReference type="AlphaFoldDB" id="A0A0C9X326"/>
<dbReference type="EMBL" id="KN838552">
    <property type="protein sequence ID" value="KIK06505.1"/>
    <property type="molecule type" value="Genomic_DNA"/>
</dbReference>
<sequence>MDNDFRVISREINQRTKVNNKRCYHRLLSVFPAQDCRDGQRLLNFTKLSPSK</sequence>
<protein>
    <submittedName>
        <fullName evidence="1">Uncharacterized protein</fullName>
    </submittedName>
</protein>
<name>A0A0C9X326_9AGAR</name>
<dbReference type="Proteomes" id="UP000054477">
    <property type="component" value="Unassembled WGS sequence"/>
</dbReference>
<reference evidence="2" key="2">
    <citation type="submission" date="2015-01" db="EMBL/GenBank/DDBJ databases">
        <title>Evolutionary Origins and Diversification of the Mycorrhizal Mutualists.</title>
        <authorList>
            <consortium name="DOE Joint Genome Institute"/>
            <consortium name="Mycorrhizal Genomics Consortium"/>
            <person name="Kohler A."/>
            <person name="Kuo A."/>
            <person name="Nagy L.G."/>
            <person name="Floudas D."/>
            <person name="Copeland A."/>
            <person name="Barry K.W."/>
            <person name="Cichocki N."/>
            <person name="Veneault-Fourrey C."/>
            <person name="LaButti K."/>
            <person name="Lindquist E.A."/>
            <person name="Lipzen A."/>
            <person name="Lundell T."/>
            <person name="Morin E."/>
            <person name="Murat C."/>
            <person name="Riley R."/>
            <person name="Ohm R."/>
            <person name="Sun H."/>
            <person name="Tunlid A."/>
            <person name="Henrissat B."/>
            <person name="Grigoriev I.V."/>
            <person name="Hibbett D.S."/>
            <person name="Martin F."/>
        </authorList>
    </citation>
    <scope>NUCLEOTIDE SEQUENCE [LARGE SCALE GENOMIC DNA]</scope>
    <source>
        <strain evidence="2">LaAM-08-1</strain>
    </source>
</reference>
<dbReference type="HOGENOM" id="CLU_3087567_0_0_1"/>